<evidence type="ECO:0000256" key="8">
    <source>
        <dbReference type="ARBA" id="ARBA00048617"/>
    </source>
</evidence>
<comment type="function">
    <text evidence="6 9">Catalyzes cyclization of the linear tetrapyrrole, hydroxymethylbilane, to the macrocyclic uroporphyrinogen III.</text>
</comment>
<dbReference type="InterPro" id="IPR003754">
    <property type="entry name" value="4pyrrol_synth_uPrphyn_synth"/>
</dbReference>
<comment type="pathway">
    <text evidence="1 9">Porphyrin-containing compound metabolism; protoporphyrin-IX biosynthesis; coproporphyrinogen-III from 5-aminolevulinate: step 3/4.</text>
</comment>
<evidence type="ECO:0000256" key="6">
    <source>
        <dbReference type="ARBA" id="ARBA00037589"/>
    </source>
</evidence>
<dbReference type="Proteomes" id="UP000579136">
    <property type="component" value="Unassembled WGS sequence"/>
</dbReference>
<comment type="similarity">
    <text evidence="2 9">Belongs to the uroporphyrinogen-III synthase family.</text>
</comment>
<evidence type="ECO:0000256" key="4">
    <source>
        <dbReference type="ARBA" id="ARBA00023239"/>
    </source>
</evidence>
<dbReference type="SUPFAM" id="SSF69618">
    <property type="entry name" value="HemD-like"/>
    <property type="match status" value="1"/>
</dbReference>
<evidence type="ECO:0000313" key="12">
    <source>
        <dbReference type="Proteomes" id="UP000579136"/>
    </source>
</evidence>
<dbReference type="PANTHER" id="PTHR38042:SF1">
    <property type="entry name" value="UROPORPHYRINOGEN-III SYNTHASE, CHLOROPLASTIC"/>
    <property type="match status" value="1"/>
</dbReference>
<organism evidence="11 12">
    <name type="scientific">Nosocomiicoccus ampullae</name>
    <dbReference type="NCBI Taxonomy" id="489910"/>
    <lineage>
        <taxon>Bacteria</taxon>
        <taxon>Bacillati</taxon>
        <taxon>Bacillota</taxon>
        <taxon>Bacilli</taxon>
        <taxon>Bacillales</taxon>
        <taxon>Staphylococcaceae</taxon>
        <taxon>Nosocomiicoccus</taxon>
    </lineage>
</organism>
<evidence type="ECO:0000256" key="9">
    <source>
        <dbReference type="RuleBase" id="RU366031"/>
    </source>
</evidence>
<dbReference type="GO" id="GO:0006780">
    <property type="term" value="P:uroporphyrinogen III biosynthetic process"/>
    <property type="evidence" value="ECO:0007669"/>
    <property type="project" value="UniProtKB-UniRule"/>
</dbReference>
<evidence type="ECO:0000313" key="11">
    <source>
        <dbReference type="EMBL" id="MBB5175337.1"/>
    </source>
</evidence>
<dbReference type="AlphaFoldDB" id="A0A9Q2CYP3"/>
<dbReference type="GO" id="GO:0004852">
    <property type="term" value="F:uroporphyrinogen-III synthase activity"/>
    <property type="evidence" value="ECO:0007669"/>
    <property type="project" value="UniProtKB-UniRule"/>
</dbReference>
<name>A0A9Q2CYP3_9STAP</name>
<comment type="caution">
    <text evidence="11">The sequence shown here is derived from an EMBL/GenBank/DDBJ whole genome shotgun (WGS) entry which is preliminary data.</text>
</comment>
<dbReference type="Gene3D" id="3.40.50.10090">
    <property type="match status" value="2"/>
</dbReference>
<sequence>MKSTKISKVIVTQSHFRDVNTSLELLHLPIITFKKLEYNREKLNKDYDWVVITSKNTVKFFYNELKTLNAKHIASIGKTTTEALKDAGFHVDFEPSDYTQEGFKEEFDVQRDIRVLYPASKDKRSIMRDYFIEKGADLTEIALYQPAPNMESINQLKKELKNIDGLTFSSPSGVHAFMEHFKKEDLEHIKVVSIGHVTQKALMSYGIQTQVPKEATLESMITLIEEEFQNEI</sequence>
<dbReference type="EC" id="4.2.1.75" evidence="3 9"/>
<keyword evidence="5 9" id="KW-0627">Porphyrin biosynthesis</keyword>
<evidence type="ECO:0000256" key="3">
    <source>
        <dbReference type="ARBA" id="ARBA00013109"/>
    </source>
</evidence>
<gene>
    <name evidence="11" type="ORF">HNQ45_000195</name>
</gene>
<protein>
    <recommendedName>
        <fullName evidence="7 9">Uroporphyrinogen-III synthase</fullName>
        <ecNumber evidence="3 9">4.2.1.75</ecNumber>
    </recommendedName>
</protein>
<keyword evidence="4 9" id="KW-0456">Lyase</keyword>
<dbReference type="PANTHER" id="PTHR38042">
    <property type="entry name" value="UROPORPHYRINOGEN-III SYNTHASE, CHLOROPLASTIC"/>
    <property type="match status" value="1"/>
</dbReference>
<evidence type="ECO:0000259" key="10">
    <source>
        <dbReference type="Pfam" id="PF02602"/>
    </source>
</evidence>
<evidence type="ECO:0000256" key="1">
    <source>
        <dbReference type="ARBA" id="ARBA00004772"/>
    </source>
</evidence>
<dbReference type="GO" id="GO:0006782">
    <property type="term" value="P:protoporphyrinogen IX biosynthetic process"/>
    <property type="evidence" value="ECO:0007669"/>
    <property type="project" value="UniProtKB-UniRule"/>
</dbReference>
<dbReference type="EMBL" id="JACHHF010000001">
    <property type="protein sequence ID" value="MBB5175337.1"/>
    <property type="molecule type" value="Genomic_DNA"/>
</dbReference>
<dbReference type="InterPro" id="IPR036108">
    <property type="entry name" value="4pyrrol_syn_uPrphyn_synt_sf"/>
</dbReference>
<dbReference type="Pfam" id="PF02602">
    <property type="entry name" value="HEM4"/>
    <property type="match status" value="1"/>
</dbReference>
<reference evidence="11 12" key="1">
    <citation type="submission" date="2020-08" db="EMBL/GenBank/DDBJ databases">
        <title>Genomic Encyclopedia of Type Strains, Phase IV (KMG-IV): sequencing the most valuable type-strain genomes for metagenomic binning, comparative biology and taxonomic classification.</title>
        <authorList>
            <person name="Goeker M."/>
        </authorList>
    </citation>
    <scope>NUCLEOTIDE SEQUENCE [LARGE SCALE GENOMIC DNA]</scope>
    <source>
        <strain evidence="11 12">DSM 19163</strain>
    </source>
</reference>
<proteinExistence type="inferred from homology"/>
<evidence type="ECO:0000256" key="5">
    <source>
        <dbReference type="ARBA" id="ARBA00023244"/>
    </source>
</evidence>
<dbReference type="CDD" id="cd06578">
    <property type="entry name" value="HemD"/>
    <property type="match status" value="1"/>
</dbReference>
<feature type="domain" description="Tetrapyrrole biosynthesis uroporphyrinogen III synthase" evidence="10">
    <location>
        <begin position="24"/>
        <end position="221"/>
    </location>
</feature>
<evidence type="ECO:0000256" key="7">
    <source>
        <dbReference type="ARBA" id="ARBA00040167"/>
    </source>
</evidence>
<comment type="catalytic activity">
    <reaction evidence="8 9">
        <text>hydroxymethylbilane = uroporphyrinogen III + H2O</text>
        <dbReference type="Rhea" id="RHEA:18965"/>
        <dbReference type="ChEBI" id="CHEBI:15377"/>
        <dbReference type="ChEBI" id="CHEBI:57308"/>
        <dbReference type="ChEBI" id="CHEBI:57845"/>
        <dbReference type="EC" id="4.2.1.75"/>
    </reaction>
</comment>
<keyword evidence="12" id="KW-1185">Reference proteome</keyword>
<dbReference type="InterPro" id="IPR039793">
    <property type="entry name" value="UROS/Hem4"/>
</dbReference>
<dbReference type="RefSeq" id="WP_183672766.1">
    <property type="nucleotide sequence ID" value="NZ_CBCRYX010000003.1"/>
</dbReference>
<evidence type="ECO:0000256" key="2">
    <source>
        <dbReference type="ARBA" id="ARBA00008133"/>
    </source>
</evidence>
<accession>A0A9Q2CYP3</accession>